<dbReference type="EMBL" id="CAMXCT010001491">
    <property type="protein sequence ID" value="CAI3990571.1"/>
    <property type="molecule type" value="Genomic_DNA"/>
</dbReference>
<accession>A0A9P1CFQ0</accession>
<dbReference type="EMBL" id="CAMXCT020001491">
    <property type="protein sequence ID" value="CAL1143946.1"/>
    <property type="molecule type" value="Genomic_DNA"/>
</dbReference>
<sequence>MEVKCYTNDGLLMELGFYKAIIQNRQTERHSYDFLLYFPRKSSGNSANKLKSLAYVFVNFVDSAIAKVCLETLPQKVSDGMPLSVVTSNIQGREVP</sequence>
<name>A0A9P1CFQ0_9DINO</name>
<evidence type="ECO:0000313" key="3">
    <source>
        <dbReference type="Proteomes" id="UP001152797"/>
    </source>
</evidence>
<reference evidence="2" key="2">
    <citation type="submission" date="2024-04" db="EMBL/GenBank/DDBJ databases">
        <authorList>
            <person name="Chen Y."/>
            <person name="Shah S."/>
            <person name="Dougan E. K."/>
            <person name="Thang M."/>
            <person name="Chan C."/>
        </authorList>
    </citation>
    <scope>NUCLEOTIDE SEQUENCE [LARGE SCALE GENOMIC DNA]</scope>
</reference>
<reference evidence="1" key="1">
    <citation type="submission" date="2022-10" db="EMBL/GenBank/DDBJ databases">
        <authorList>
            <person name="Chen Y."/>
            <person name="Dougan E. K."/>
            <person name="Chan C."/>
            <person name="Rhodes N."/>
            <person name="Thang M."/>
        </authorList>
    </citation>
    <scope>NUCLEOTIDE SEQUENCE</scope>
</reference>
<evidence type="ECO:0000313" key="2">
    <source>
        <dbReference type="EMBL" id="CAL1143946.1"/>
    </source>
</evidence>
<organism evidence="1">
    <name type="scientific">Cladocopium goreaui</name>
    <dbReference type="NCBI Taxonomy" id="2562237"/>
    <lineage>
        <taxon>Eukaryota</taxon>
        <taxon>Sar</taxon>
        <taxon>Alveolata</taxon>
        <taxon>Dinophyceae</taxon>
        <taxon>Suessiales</taxon>
        <taxon>Symbiodiniaceae</taxon>
        <taxon>Cladocopium</taxon>
    </lineage>
</organism>
<comment type="caution">
    <text evidence="1">The sequence shown here is derived from an EMBL/GenBank/DDBJ whole genome shotgun (WGS) entry which is preliminary data.</text>
</comment>
<keyword evidence="3" id="KW-1185">Reference proteome</keyword>
<protein>
    <submittedName>
        <fullName evidence="1">Uncharacterized protein</fullName>
    </submittedName>
</protein>
<dbReference type="Proteomes" id="UP001152797">
    <property type="component" value="Unassembled WGS sequence"/>
</dbReference>
<proteinExistence type="predicted"/>
<evidence type="ECO:0000313" key="1">
    <source>
        <dbReference type="EMBL" id="CAI3990571.1"/>
    </source>
</evidence>
<dbReference type="EMBL" id="CAMXCT030001491">
    <property type="protein sequence ID" value="CAL4777883.1"/>
    <property type="molecule type" value="Genomic_DNA"/>
</dbReference>
<gene>
    <name evidence="1" type="ORF">C1SCF055_LOCUS17549</name>
</gene>
<dbReference type="AlphaFoldDB" id="A0A9P1CFQ0"/>